<dbReference type="RefSeq" id="WP_367958367.1">
    <property type="nucleotide sequence ID" value="NZ_JBAKFK010000001.1"/>
</dbReference>
<dbReference type="Proteomes" id="UP001556709">
    <property type="component" value="Unassembled WGS sequence"/>
</dbReference>
<evidence type="ECO:0000313" key="2">
    <source>
        <dbReference type="Proteomes" id="UP001556709"/>
    </source>
</evidence>
<dbReference type="EMBL" id="JBAKFM010000001">
    <property type="protein sequence ID" value="MEX0468129.1"/>
    <property type="molecule type" value="Genomic_DNA"/>
</dbReference>
<proteinExistence type="predicted"/>
<evidence type="ECO:0000313" key="1">
    <source>
        <dbReference type="EMBL" id="MEX0468129.1"/>
    </source>
</evidence>
<sequence length="119" mass="13282">MDQDDIVDKLVAENRKDPRNKIIIDGEDLSAFASDELDSAVTVLLLSRAIAAYRSGSPSDEHQAVVDAATALCHQVADRVWGECIDTEEDEWQEINISTDWITGPEQEDTELRVVVRQI</sequence>
<organism evidence="1 2">
    <name type="scientific">Spiribacter pallidus</name>
    <dbReference type="NCBI Taxonomy" id="1987936"/>
    <lineage>
        <taxon>Bacteria</taxon>
        <taxon>Pseudomonadati</taxon>
        <taxon>Pseudomonadota</taxon>
        <taxon>Gammaproteobacteria</taxon>
        <taxon>Chromatiales</taxon>
        <taxon>Ectothiorhodospiraceae</taxon>
        <taxon>Spiribacter</taxon>
    </lineage>
</organism>
<name>A0ABV3TBU0_9GAMM</name>
<keyword evidence="2" id="KW-1185">Reference proteome</keyword>
<gene>
    <name evidence="1" type="ORF">V6X73_00035</name>
</gene>
<comment type="caution">
    <text evidence="1">The sequence shown here is derived from an EMBL/GenBank/DDBJ whole genome shotgun (WGS) entry which is preliminary data.</text>
</comment>
<protein>
    <recommendedName>
        <fullName evidence="3">DUF3168 domain-containing protein</fullName>
    </recommendedName>
</protein>
<reference evidence="1 2" key="1">
    <citation type="submission" date="2024-02" db="EMBL/GenBank/DDBJ databases">
        <title>New especies of Spiribacter isolated from saline water.</title>
        <authorList>
            <person name="Leon M.J."/>
            <person name="De La Haba R."/>
            <person name="Sanchez-Porro C."/>
            <person name="Ventosa A."/>
        </authorList>
    </citation>
    <scope>NUCLEOTIDE SEQUENCE [LARGE SCALE GENOMIC DNA]</scope>
    <source>
        <strain evidence="2">ag22IC6-390</strain>
    </source>
</reference>
<evidence type="ECO:0008006" key="3">
    <source>
        <dbReference type="Google" id="ProtNLM"/>
    </source>
</evidence>
<accession>A0ABV3TBU0</accession>